<dbReference type="Pfam" id="PF00132">
    <property type="entry name" value="Hexapep"/>
    <property type="match status" value="1"/>
</dbReference>
<keyword evidence="3 7" id="KW-0808">Transferase</keyword>
<dbReference type="AlphaFoldDB" id="A0A5E6ULL2"/>
<evidence type="ECO:0000256" key="6">
    <source>
        <dbReference type="ARBA" id="ARBA00023315"/>
    </source>
</evidence>
<dbReference type="GO" id="GO:0016020">
    <property type="term" value="C:membrane"/>
    <property type="evidence" value="ECO:0007669"/>
    <property type="project" value="GOC"/>
</dbReference>
<dbReference type="EC" id="2.3.1.89" evidence="7"/>
<dbReference type="EMBL" id="CABVHK010000012">
    <property type="protein sequence ID" value="VVN06542.1"/>
    <property type="molecule type" value="Genomic_DNA"/>
</dbReference>
<dbReference type="PANTHER" id="PTHR23416">
    <property type="entry name" value="SIALIC ACID SYNTHASE-RELATED"/>
    <property type="match status" value="1"/>
</dbReference>
<gene>
    <name evidence="7" type="primary">dapH_3</name>
    <name evidence="7" type="ORF">PS662_03622</name>
</gene>
<dbReference type="OrthoDB" id="9815592at2"/>
<evidence type="ECO:0000256" key="5">
    <source>
        <dbReference type="ARBA" id="ARBA00023098"/>
    </source>
</evidence>
<evidence type="ECO:0000256" key="2">
    <source>
        <dbReference type="ARBA" id="ARBA00022556"/>
    </source>
</evidence>
<dbReference type="SUPFAM" id="SSF51161">
    <property type="entry name" value="Trimeric LpxA-like enzymes"/>
    <property type="match status" value="1"/>
</dbReference>
<evidence type="ECO:0000313" key="7">
    <source>
        <dbReference type="EMBL" id="VVN06542.1"/>
    </source>
</evidence>
<sequence length="173" mass="18804">MKVVVYRFAARLLDFLRHAGWEITYTTYRSKYDLHKNFGFNGAYIQFYGDGKIEAGEGSYIGGLSTVQAVSGCTVKIGSGCRISHNVRMYTQSADADADFSVASPPQKQGNVLIGDYCWIGANVFISPDVSIGRNSVIGANSVVTKNIPSDEIWGGVPAKLIRRKKIANDAAL</sequence>
<keyword evidence="5" id="KW-0443">Lipid metabolism</keyword>
<dbReference type="Proteomes" id="UP000326953">
    <property type="component" value="Unassembled WGS sequence"/>
</dbReference>
<evidence type="ECO:0000256" key="4">
    <source>
        <dbReference type="ARBA" id="ARBA00022737"/>
    </source>
</evidence>
<dbReference type="InterPro" id="IPR011004">
    <property type="entry name" value="Trimer_LpxA-like_sf"/>
</dbReference>
<evidence type="ECO:0000256" key="1">
    <source>
        <dbReference type="ARBA" id="ARBA00022516"/>
    </source>
</evidence>
<dbReference type="InterPro" id="IPR001451">
    <property type="entry name" value="Hexapep"/>
</dbReference>
<keyword evidence="6 7" id="KW-0012">Acyltransferase</keyword>
<evidence type="ECO:0000256" key="3">
    <source>
        <dbReference type="ARBA" id="ARBA00022679"/>
    </source>
</evidence>
<dbReference type="GO" id="GO:0009245">
    <property type="term" value="P:lipid A biosynthetic process"/>
    <property type="evidence" value="ECO:0007669"/>
    <property type="project" value="UniProtKB-KW"/>
</dbReference>
<organism evidence="7 8">
    <name type="scientific">Pseudomonas fluorescens</name>
    <dbReference type="NCBI Taxonomy" id="294"/>
    <lineage>
        <taxon>Bacteria</taxon>
        <taxon>Pseudomonadati</taxon>
        <taxon>Pseudomonadota</taxon>
        <taxon>Gammaproteobacteria</taxon>
        <taxon>Pseudomonadales</taxon>
        <taxon>Pseudomonadaceae</taxon>
        <taxon>Pseudomonas</taxon>
    </lineage>
</organism>
<keyword evidence="2" id="KW-0441">Lipid A biosynthesis</keyword>
<name>A0A5E6ULL2_PSEFL</name>
<dbReference type="RefSeq" id="WP_150712033.1">
    <property type="nucleotide sequence ID" value="NZ_CABVHK010000012.1"/>
</dbReference>
<dbReference type="CDD" id="cd04647">
    <property type="entry name" value="LbH_MAT_like"/>
    <property type="match status" value="1"/>
</dbReference>
<dbReference type="GO" id="GO:0047200">
    <property type="term" value="F:tetrahydrodipicolinate N-acetyltransferase activity"/>
    <property type="evidence" value="ECO:0007669"/>
    <property type="project" value="UniProtKB-EC"/>
</dbReference>
<protein>
    <submittedName>
        <fullName evidence="7">2,3,4,5-tetrahydropyridine-2,6-dicarboxylate N-acetyltransferase</fullName>
        <ecNumber evidence="7">2.3.1.89</ecNumber>
    </submittedName>
</protein>
<dbReference type="InterPro" id="IPR018357">
    <property type="entry name" value="Hexapep_transf_CS"/>
</dbReference>
<accession>A0A5E6ULL2</accession>
<dbReference type="Gene3D" id="2.160.10.10">
    <property type="entry name" value="Hexapeptide repeat proteins"/>
    <property type="match status" value="1"/>
</dbReference>
<dbReference type="PROSITE" id="PS00101">
    <property type="entry name" value="HEXAPEP_TRANSFERASES"/>
    <property type="match status" value="1"/>
</dbReference>
<proteinExistence type="predicted"/>
<keyword evidence="1" id="KW-0444">Lipid biosynthesis</keyword>
<dbReference type="InterPro" id="IPR051159">
    <property type="entry name" value="Hexapeptide_acetyltransf"/>
</dbReference>
<keyword evidence="4" id="KW-0677">Repeat</keyword>
<evidence type="ECO:0000313" key="8">
    <source>
        <dbReference type="Proteomes" id="UP000326953"/>
    </source>
</evidence>
<reference evidence="7 8" key="1">
    <citation type="submission" date="2019-09" db="EMBL/GenBank/DDBJ databases">
        <authorList>
            <person name="Chandra G."/>
            <person name="Truman W A."/>
        </authorList>
    </citation>
    <scope>NUCLEOTIDE SEQUENCE [LARGE SCALE GENOMIC DNA]</scope>
    <source>
        <strain evidence="7">PS662</strain>
    </source>
</reference>